<reference evidence="2" key="1">
    <citation type="journal article" date="2015" name="MBio">
        <title>Genome-Resolved Metagenomic Analysis Reveals Roles for Candidate Phyla and Other Microbial Community Members in Biogeochemical Transformations in Oil Reservoirs.</title>
        <authorList>
            <person name="Hu P."/>
            <person name="Tom L."/>
            <person name="Singh A."/>
            <person name="Thomas B.C."/>
            <person name="Baker B.J."/>
            <person name="Piceno Y.M."/>
            <person name="Andersen G.L."/>
            <person name="Banfield J.F."/>
        </authorList>
    </citation>
    <scope>NUCLEOTIDE SEQUENCE [LARGE SCALE GENOMIC DNA]</scope>
</reference>
<dbReference type="EMBL" id="LGGX01000003">
    <property type="protein sequence ID" value="KUK87712.1"/>
    <property type="molecule type" value="Genomic_DNA"/>
</dbReference>
<dbReference type="AlphaFoldDB" id="A0A117M6X4"/>
<name>A0A117M6X4_UNCT6</name>
<evidence type="ECO:0000313" key="1">
    <source>
        <dbReference type="EMBL" id="KUK87712.1"/>
    </source>
</evidence>
<comment type="caution">
    <text evidence="1">The sequence shown here is derived from an EMBL/GenBank/DDBJ whole genome shotgun (WGS) entry which is preliminary data.</text>
</comment>
<protein>
    <submittedName>
        <fullName evidence="1">Uncharacterized protein</fullName>
    </submittedName>
</protein>
<gene>
    <name evidence="1" type="ORF">XE03_0603</name>
</gene>
<proteinExistence type="predicted"/>
<dbReference type="Proteomes" id="UP000053467">
    <property type="component" value="Unassembled WGS sequence"/>
</dbReference>
<evidence type="ECO:0000313" key="2">
    <source>
        <dbReference type="Proteomes" id="UP000053467"/>
    </source>
</evidence>
<accession>A0A117M6X4</accession>
<organism evidence="1 2">
    <name type="scientific">candidate division TA06 bacterium 34_109</name>
    <dbReference type="NCBI Taxonomy" id="1635277"/>
    <lineage>
        <taxon>Bacteria</taxon>
        <taxon>Bacteria division TA06</taxon>
    </lineage>
</organism>
<sequence>MRSTITVKKFLKKRTIFKLKTFDSELPFIEKY</sequence>